<keyword evidence="5" id="KW-1185">Reference proteome</keyword>
<proteinExistence type="inferred from homology"/>
<dbReference type="Pfam" id="PF07047">
    <property type="entry name" value="OPA3"/>
    <property type="match status" value="1"/>
</dbReference>
<keyword evidence="2" id="KW-0175">Coiled coil</keyword>
<evidence type="ECO:0000313" key="5">
    <source>
        <dbReference type="Proteomes" id="UP000215902"/>
    </source>
</evidence>
<evidence type="ECO:0000313" key="4">
    <source>
        <dbReference type="EMBL" id="PAA62645.1"/>
    </source>
</evidence>
<dbReference type="Proteomes" id="UP000215902">
    <property type="component" value="Unassembled WGS sequence"/>
</dbReference>
<comment type="caution">
    <text evidence="3">The sequence shown here is derived from an EMBL/GenBank/DDBJ whole genome shotgun (WGS) entry which is preliminary data.</text>
</comment>
<evidence type="ECO:0008006" key="6">
    <source>
        <dbReference type="Google" id="ProtNLM"/>
    </source>
</evidence>
<dbReference type="InterPro" id="IPR010754">
    <property type="entry name" value="OPA3-like"/>
</dbReference>
<name>A0A267EMT8_9PLAT</name>
<dbReference type="OrthoDB" id="2129069at2759"/>
<dbReference type="AlphaFoldDB" id="A0A267EMT8"/>
<dbReference type="STRING" id="282301.A0A267EMT8"/>
<protein>
    <recommendedName>
        <fullName evidence="6">OPA3-like protein</fullName>
    </recommendedName>
</protein>
<evidence type="ECO:0000313" key="3">
    <source>
        <dbReference type="EMBL" id="PAA62197.1"/>
    </source>
</evidence>
<organism evidence="3 5">
    <name type="scientific">Macrostomum lignano</name>
    <dbReference type="NCBI Taxonomy" id="282301"/>
    <lineage>
        <taxon>Eukaryota</taxon>
        <taxon>Metazoa</taxon>
        <taxon>Spiralia</taxon>
        <taxon>Lophotrochozoa</taxon>
        <taxon>Platyhelminthes</taxon>
        <taxon>Rhabditophora</taxon>
        <taxon>Macrostomorpha</taxon>
        <taxon>Macrostomida</taxon>
        <taxon>Macrostomidae</taxon>
        <taxon>Macrostomum</taxon>
    </lineage>
</organism>
<sequence>MVAEFPVAKLLYLAVRQLGKPIANFLKERAKSSSFFRNYICIPPAQLHHWYDTRLKMQALGLGKPKAVTKLNPEQAVDTGATILGEAVIYLIAAATIIAEYQRQSRRDSAKEELAKQRVEDLVNSVHELTMIAETNAAQLRELERRIHAKKR</sequence>
<dbReference type="PANTHER" id="PTHR12499">
    <property type="entry name" value="OPTIC ATROPHY 3 PROTEIN OPA3"/>
    <property type="match status" value="1"/>
</dbReference>
<evidence type="ECO:0000256" key="1">
    <source>
        <dbReference type="ARBA" id="ARBA00007584"/>
    </source>
</evidence>
<dbReference type="GO" id="GO:0005739">
    <property type="term" value="C:mitochondrion"/>
    <property type="evidence" value="ECO:0007669"/>
    <property type="project" value="TreeGrafter"/>
</dbReference>
<dbReference type="GO" id="GO:0019216">
    <property type="term" value="P:regulation of lipid metabolic process"/>
    <property type="evidence" value="ECO:0007669"/>
    <property type="project" value="TreeGrafter"/>
</dbReference>
<accession>A0A267EMT8</accession>
<gene>
    <name evidence="3" type="ORF">BOX15_Mlig003668g1</name>
    <name evidence="4" type="ORF">BOX15_Mlig027251g1</name>
</gene>
<dbReference type="PANTHER" id="PTHR12499:SF0">
    <property type="entry name" value="OPTIC ATROPHY 3 PROTEIN"/>
    <property type="match status" value="1"/>
</dbReference>
<dbReference type="EMBL" id="NIVC01001913">
    <property type="protein sequence ID" value="PAA62645.1"/>
    <property type="molecule type" value="Genomic_DNA"/>
</dbReference>
<reference evidence="3 5" key="1">
    <citation type="submission" date="2017-06" db="EMBL/GenBank/DDBJ databases">
        <title>A platform for efficient transgenesis in Macrostomum lignano, a flatworm model organism for stem cell research.</title>
        <authorList>
            <person name="Berezikov E."/>
        </authorList>
    </citation>
    <scope>NUCLEOTIDE SEQUENCE [LARGE SCALE GENOMIC DNA]</scope>
    <source>
        <strain evidence="3">DV1</strain>
        <tissue evidence="3">Whole organism</tissue>
    </source>
</reference>
<comment type="similarity">
    <text evidence="1">Belongs to the OPA3 family.</text>
</comment>
<evidence type="ECO:0000256" key="2">
    <source>
        <dbReference type="ARBA" id="ARBA00023054"/>
    </source>
</evidence>
<dbReference type="EMBL" id="NIVC01001965">
    <property type="protein sequence ID" value="PAA62197.1"/>
    <property type="molecule type" value="Genomic_DNA"/>
</dbReference>